<name>A0A3G6TBR2_9FLAO</name>
<dbReference type="EMBL" id="CP033932">
    <property type="protein sequence ID" value="AZB26661.1"/>
    <property type="molecule type" value="Genomic_DNA"/>
</dbReference>
<dbReference type="GeneID" id="99067042"/>
<evidence type="ECO:0000313" key="1">
    <source>
        <dbReference type="EMBL" id="AZB26661.1"/>
    </source>
</evidence>
<protein>
    <submittedName>
        <fullName evidence="1">Uncharacterized protein</fullName>
    </submittedName>
</protein>
<organism evidence="1 2">
    <name type="scientific">Chryseobacterium bernardetii</name>
    <dbReference type="NCBI Taxonomy" id="1241978"/>
    <lineage>
        <taxon>Bacteria</taxon>
        <taxon>Pseudomonadati</taxon>
        <taxon>Bacteroidota</taxon>
        <taxon>Flavobacteriia</taxon>
        <taxon>Flavobacteriales</taxon>
        <taxon>Weeksellaceae</taxon>
        <taxon>Chryseobacterium group</taxon>
        <taxon>Chryseobacterium</taxon>
    </lineage>
</organism>
<accession>A0A3G6TBR2</accession>
<evidence type="ECO:0000313" key="2">
    <source>
        <dbReference type="Proteomes" id="UP000271193"/>
    </source>
</evidence>
<gene>
    <name evidence="1" type="ORF">EG339_19745</name>
</gene>
<reference evidence="2" key="1">
    <citation type="submission" date="2018-11" db="EMBL/GenBank/DDBJ databases">
        <title>Proposal to divide the Flavobacteriaceae and reorganize its genera based on Amino Acid Identity values calculated from whole genome sequences.</title>
        <authorList>
            <person name="Nicholson A.C."/>
            <person name="Gulvik C.A."/>
            <person name="Whitney A.M."/>
            <person name="Humrighouse B.W."/>
            <person name="Bell M."/>
            <person name="Holmes B."/>
            <person name="Steigerwalt A.G."/>
            <person name="Villarma A."/>
            <person name="Sheth M."/>
            <person name="Batra D."/>
            <person name="Pryor J."/>
            <person name="Bernardet J.-F."/>
            <person name="Hugo C."/>
            <person name="Kampfer P."/>
            <person name="Newman J."/>
            <person name="McQuiston J.R."/>
        </authorList>
    </citation>
    <scope>NUCLEOTIDE SEQUENCE [LARGE SCALE GENOMIC DNA]</scope>
    <source>
        <strain evidence="2">G0229</strain>
    </source>
</reference>
<keyword evidence="2" id="KW-1185">Reference proteome</keyword>
<proteinExistence type="predicted"/>
<dbReference type="RefSeq" id="WP_123871573.1">
    <property type="nucleotide sequence ID" value="NZ_CP033932.1"/>
</dbReference>
<dbReference type="Proteomes" id="UP000271193">
    <property type="component" value="Chromosome"/>
</dbReference>
<dbReference type="KEGG" id="cben:EG339_19745"/>
<dbReference type="AlphaFoldDB" id="A0A3G6TBR2"/>
<sequence length="70" mass="8165">MKTIEAEKIRLDKQKEAEQLFKKLGIEEKSKTEIFGFGIDKFVSNKDDNKKTKLHWTRLSINSNATHTID</sequence>